<dbReference type="PROSITE" id="PS51746">
    <property type="entry name" value="PPM_2"/>
    <property type="match status" value="1"/>
</dbReference>
<keyword evidence="5" id="KW-1185">Reference proteome</keyword>
<dbReference type="PANTHER" id="PTHR12320:SF1">
    <property type="entry name" value="PROTEIN PHOSPHATASE PTC7 HOMOLOG"/>
    <property type="match status" value="1"/>
</dbReference>
<dbReference type="GO" id="GO:0046872">
    <property type="term" value="F:metal ion binding"/>
    <property type="evidence" value="ECO:0007669"/>
    <property type="project" value="UniProtKB-UniRule"/>
</dbReference>
<accession>A0AAX4K102</accession>
<dbReference type="AlphaFoldDB" id="A0AAX4K102"/>
<protein>
    <recommendedName>
        <fullName evidence="1">Protein phosphatase</fullName>
        <ecNumber evidence="1">3.1.3.16</ecNumber>
    </recommendedName>
</protein>
<dbReference type="InterPro" id="IPR039123">
    <property type="entry name" value="PPTC7"/>
</dbReference>
<proteinExistence type="inferred from homology"/>
<dbReference type="Gene3D" id="3.60.40.10">
    <property type="entry name" value="PPM-type phosphatase domain"/>
    <property type="match status" value="1"/>
</dbReference>
<dbReference type="SUPFAM" id="SSF81606">
    <property type="entry name" value="PP2C-like"/>
    <property type="match status" value="1"/>
</dbReference>
<evidence type="ECO:0000256" key="1">
    <source>
        <dbReference type="RuleBase" id="RU366020"/>
    </source>
</evidence>
<keyword evidence="1" id="KW-0904">Protein phosphatase</keyword>
<evidence type="ECO:0000313" key="4">
    <source>
        <dbReference type="EMBL" id="WWC90455.1"/>
    </source>
</evidence>
<feature type="domain" description="PPM-type phosphatase" evidence="3">
    <location>
        <begin position="118"/>
        <end position="395"/>
    </location>
</feature>
<reference evidence="4 5" key="1">
    <citation type="submission" date="2024-01" db="EMBL/GenBank/DDBJ databases">
        <title>Comparative genomics of Cryptococcus and Kwoniella reveals pathogenesis evolution and contrasting modes of karyotype evolution via chromosome fusion or intercentromeric recombination.</title>
        <authorList>
            <person name="Coelho M.A."/>
            <person name="David-Palma M."/>
            <person name="Shea T."/>
            <person name="Bowers K."/>
            <person name="McGinley-Smith S."/>
            <person name="Mohammad A.W."/>
            <person name="Gnirke A."/>
            <person name="Yurkov A.M."/>
            <person name="Nowrousian M."/>
            <person name="Sun S."/>
            <person name="Cuomo C.A."/>
            <person name="Heitman J."/>
        </authorList>
    </citation>
    <scope>NUCLEOTIDE SEQUENCE [LARGE SCALE GENOMIC DNA]</scope>
    <source>
        <strain evidence="4 5">CBS 6074</strain>
    </source>
</reference>
<comment type="similarity">
    <text evidence="1">Belongs to the PP2C family.</text>
</comment>
<keyword evidence="1" id="KW-0378">Hydrolase</keyword>
<dbReference type="SMART" id="SM00332">
    <property type="entry name" value="PP2Cc"/>
    <property type="match status" value="1"/>
</dbReference>
<dbReference type="Proteomes" id="UP001355207">
    <property type="component" value="Chromosome 7"/>
</dbReference>
<keyword evidence="1" id="KW-0479">Metal-binding</keyword>
<dbReference type="EC" id="3.1.3.16" evidence="1"/>
<evidence type="ECO:0000259" key="3">
    <source>
        <dbReference type="PROSITE" id="PS51746"/>
    </source>
</evidence>
<comment type="cofactor">
    <cofactor evidence="1">
        <name>Mg(2+)</name>
        <dbReference type="ChEBI" id="CHEBI:18420"/>
    </cofactor>
</comment>
<sequence>MVLLQTIKHKTPINGTISSFSKTILQKRLKQTSSESNNNATITPLYPNTPLYTYNLGLSYASKYSPPFVSPKTKIPPYGFMNRDKNDSITKWVNEMMDLPAGRGELKSASSSGNDQNQDQVAEKIKSDIRKWGAGEDFFAVQNVGNDLHLALSDGVGGWTDRVDPSLFSQALCYHYSQTSLEFASSEPRDVLNKAYKKLLNDNRVVAGGATFTGVRLGEEGDASFVNLGDSGYAIMRNDQIIYMSEPQTHFFNCPLQLSKIPKDMQQNGVIHDTPDHADIKNFELEIGDVVILFTDGLSDNLPSSHIPILSSKLRQLLNSDVNSHLNEIEKEIEFSRLFSDILVGYGRMAMQRTGEEDQGKSWKTPFELEAKKKAPKYGFKGGKVDDITVMTAVVSEKD</sequence>
<name>A0AAX4K102_9TREE</name>
<evidence type="ECO:0000313" key="5">
    <source>
        <dbReference type="Proteomes" id="UP001355207"/>
    </source>
</evidence>
<dbReference type="PANTHER" id="PTHR12320">
    <property type="entry name" value="PROTEIN PHOSPHATASE 2C"/>
    <property type="match status" value="1"/>
</dbReference>
<gene>
    <name evidence="4" type="ORF">L201_005390</name>
</gene>
<comment type="catalytic activity">
    <reaction evidence="1">
        <text>O-phospho-L-threonyl-[protein] + H2O = L-threonyl-[protein] + phosphate</text>
        <dbReference type="Rhea" id="RHEA:47004"/>
        <dbReference type="Rhea" id="RHEA-COMP:11060"/>
        <dbReference type="Rhea" id="RHEA-COMP:11605"/>
        <dbReference type="ChEBI" id="CHEBI:15377"/>
        <dbReference type="ChEBI" id="CHEBI:30013"/>
        <dbReference type="ChEBI" id="CHEBI:43474"/>
        <dbReference type="ChEBI" id="CHEBI:61977"/>
        <dbReference type="EC" id="3.1.3.16"/>
    </reaction>
</comment>
<keyword evidence="1" id="KW-0464">Manganese</keyword>
<dbReference type="InterPro" id="IPR001932">
    <property type="entry name" value="PPM-type_phosphatase-like_dom"/>
</dbReference>
<dbReference type="GO" id="GO:0004722">
    <property type="term" value="F:protein serine/threonine phosphatase activity"/>
    <property type="evidence" value="ECO:0007669"/>
    <property type="project" value="UniProtKB-EC"/>
</dbReference>
<dbReference type="RefSeq" id="XP_066077218.1">
    <property type="nucleotide sequence ID" value="XM_066221121.1"/>
</dbReference>
<dbReference type="GeneID" id="91096060"/>
<feature type="region of interest" description="Disordered" evidence="2">
    <location>
        <begin position="103"/>
        <end position="122"/>
    </location>
</feature>
<organism evidence="4 5">
    <name type="scientific">Kwoniella dendrophila CBS 6074</name>
    <dbReference type="NCBI Taxonomy" id="1295534"/>
    <lineage>
        <taxon>Eukaryota</taxon>
        <taxon>Fungi</taxon>
        <taxon>Dikarya</taxon>
        <taxon>Basidiomycota</taxon>
        <taxon>Agaricomycotina</taxon>
        <taxon>Tremellomycetes</taxon>
        <taxon>Tremellales</taxon>
        <taxon>Cryptococcaceae</taxon>
        <taxon>Kwoniella</taxon>
    </lineage>
</organism>
<evidence type="ECO:0000256" key="2">
    <source>
        <dbReference type="SAM" id="MobiDB-lite"/>
    </source>
</evidence>
<comment type="cofactor">
    <cofactor evidence="1">
        <name>Mn(2+)</name>
        <dbReference type="ChEBI" id="CHEBI:29035"/>
    </cofactor>
</comment>
<dbReference type="InterPro" id="IPR036457">
    <property type="entry name" value="PPM-type-like_dom_sf"/>
</dbReference>
<dbReference type="EMBL" id="CP144104">
    <property type="protein sequence ID" value="WWC90455.1"/>
    <property type="molecule type" value="Genomic_DNA"/>
</dbReference>
<feature type="compositionally biased region" description="Polar residues" evidence="2">
    <location>
        <begin position="108"/>
        <end position="120"/>
    </location>
</feature>
<keyword evidence="1" id="KW-0460">Magnesium</keyword>
<comment type="catalytic activity">
    <reaction evidence="1">
        <text>O-phospho-L-seryl-[protein] + H2O = L-seryl-[protein] + phosphate</text>
        <dbReference type="Rhea" id="RHEA:20629"/>
        <dbReference type="Rhea" id="RHEA-COMP:9863"/>
        <dbReference type="Rhea" id="RHEA-COMP:11604"/>
        <dbReference type="ChEBI" id="CHEBI:15377"/>
        <dbReference type="ChEBI" id="CHEBI:29999"/>
        <dbReference type="ChEBI" id="CHEBI:43474"/>
        <dbReference type="ChEBI" id="CHEBI:83421"/>
        <dbReference type="EC" id="3.1.3.16"/>
    </reaction>
</comment>